<comment type="caution">
    <text evidence="2">The sequence shown here is derived from an EMBL/GenBank/DDBJ whole genome shotgun (WGS) entry which is preliminary data.</text>
</comment>
<feature type="transmembrane region" description="Helical" evidence="1">
    <location>
        <begin position="70"/>
        <end position="94"/>
    </location>
</feature>
<dbReference type="InterPro" id="IPR052798">
    <property type="entry name" value="Giardia_VSA"/>
</dbReference>
<evidence type="ECO:0000313" key="3">
    <source>
        <dbReference type="Proteomes" id="UP000018040"/>
    </source>
</evidence>
<feature type="transmembrane region" description="Helical" evidence="1">
    <location>
        <begin position="443"/>
        <end position="467"/>
    </location>
</feature>
<sequence length="472" mass="48553">VSRAGDSDSSLARAGRRPGLRAAGDGHLVPARRRQFTQPVAGRITSLMQSKRRCLPLEAYFYRMSNLNRILLLLAIYFAAGALAAACGTGTAAANCENANCEMVGTTQICTSCQADYVPINGKCTAVASAANCKKTAGGNLDSTDKTCGKCEGTTFMYKGGCYETTAPPGSVMCKTADAGKCTEAAEAKEYFVPPEATDAKDSVVWCGDATGVQAGTGGDKKYNGVVNCKTCDGSALQAENAGTAKCTSCQEGFFGTNLGADGATCAACNDQTNCATCSDGEANHCTKCKTDKYLTTTGTCVETCTEGTQFSTETPESGKKCFDCNDSNNGVDGCEKCTAPGEPTNKPTCTKCSTNYLKTDTDGTTTCVEKEECKDDFFAVDDSSNGNKCVSCGDEAAGVPNCAKCNPPASTGQKPTCSECASGYKLEGGACVPAGGNLSTGAIAGISVAAVVVVGGLVGFLCWWFICRGEA</sequence>
<organism evidence="2 3">
    <name type="scientific">Giardia intestinalis</name>
    <name type="common">Giardia lamblia</name>
    <dbReference type="NCBI Taxonomy" id="5741"/>
    <lineage>
        <taxon>Eukaryota</taxon>
        <taxon>Metamonada</taxon>
        <taxon>Diplomonadida</taxon>
        <taxon>Hexamitidae</taxon>
        <taxon>Giardiinae</taxon>
        <taxon>Giardia</taxon>
    </lineage>
</organism>
<accession>V6TTW5</accession>
<dbReference type="AlphaFoldDB" id="V6TTW5"/>
<feature type="non-terminal residue" evidence="2">
    <location>
        <position position="1"/>
    </location>
</feature>
<proteinExistence type="predicted"/>
<name>V6TTW5_GIAIN</name>
<dbReference type="InterPro" id="IPR005127">
    <property type="entry name" value="Giardia_VSP"/>
</dbReference>
<dbReference type="SMART" id="SM00261">
    <property type="entry name" value="FU"/>
    <property type="match status" value="3"/>
</dbReference>
<dbReference type="VEuPathDB" id="GiardiaDB:GL50803_0010659"/>
<dbReference type="VEuPathDB" id="GiardiaDB:GL50581_1266"/>
<dbReference type="VEuPathDB" id="GiardiaDB:DHA2_151168"/>
<dbReference type="CDD" id="cd00064">
    <property type="entry name" value="FU"/>
    <property type="match status" value="1"/>
</dbReference>
<dbReference type="EMBL" id="AHHH01000099">
    <property type="protein sequence ID" value="ESU42034.1"/>
    <property type="molecule type" value="Genomic_DNA"/>
</dbReference>
<dbReference type="InterPro" id="IPR006212">
    <property type="entry name" value="Furin_repeat"/>
</dbReference>
<reference evidence="3" key="1">
    <citation type="submission" date="2012-02" db="EMBL/GenBank/DDBJ databases">
        <title>Genome sequencing of Giardia lamblia Genotypes A2 and B isolates (DH and GS) and comparative analysis with the genomes of Genotypes A1 and E (WB and Pig).</title>
        <authorList>
            <person name="Adam R."/>
            <person name="Dahlstrom E."/>
            <person name="Martens C."/>
            <person name="Bruno D."/>
            <person name="Barbian K."/>
            <person name="Porcella S.F."/>
            <person name="Nash T."/>
        </authorList>
    </citation>
    <scope>NUCLEOTIDE SEQUENCE</scope>
    <source>
        <strain evidence="3">GS</strain>
    </source>
</reference>
<gene>
    <name evidence="2" type="ORF">GSB_153698</name>
</gene>
<dbReference type="VEuPathDB" id="GiardiaDB:QR46_3440"/>
<dbReference type="Gene3D" id="2.10.220.10">
    <property type="entry name" value="Hormone Receptor, Insulin-like Growth Factor Receptor 1, Chain A, domain 2"/>
    <property type="match status" value="2"/>
</dbReference>
<protein>
    <submittedName>
        <fullName evidence="2">Variant-specific surface protein</fullName>
    </submittedName>
</protein>
<dbReference type="InterPro" id="IPR009030">
    <property type="entry name" value="Growth_fac_rcpt_cys_sf"/>
</dbReference>
<evidence type="ECO:0000256" key="1">
    <source>
        <dbReference type="SAM" id="Phobius"/>
    </source>
</evidence>
<keyword evidence="1" id="KW-0812">Transmembrane</keyword>
<dbReference type="PANTHER" id="PTHR23275:SF100">
    <property type="entry name" value="EGF-LIKE DOMAIN-CONTAINING PROTEIN"/>
    <property type="match status" value="1"/>
</dbReference>
<dbReference type="Proteomes" id="UP000018040">
    <property type="component" value="Unassembled WGS sequence"/>
</dbReference>
<reference evidence="2 3" key="2">
    <citation type="journal article" date="2013" name="Genome Biol. Evol.">
        <title>Genome sequencing of Giardia lamblia genotypes A2 and B isolates (DH and GS) and comparative analysis with the genomes of genotypes A1 and E (WB and Pig).</title>
        <authorList>
            <person name="Adam R.D."/>
            <person name="Dahlstrom E.W."/>
            <person name="Martens C.A."/>
            <person name="Bruno D.P."/>
            <person name="Barbian K.D."/>
            <person name="Ricklefs S.M."/>
            <person name="Hernandez M.M."/>
            <person name="Narla N.P."/>
            <person name="Patel R.B."/>
            <person name="Porcella S.F."/>
            <person name="Nash T.E."/>
        </authorList>
    </citation>
    <scope>NUCLEOTIDE SEQUENCE [LARGE SCALE GENOMIC DNA]</scope>
    <source>
        <strain evidence="2 3">GS</strain>
    </source>
</reference>
<dbReference type="PANTHER" id="PTHR23275">
    <property type="entry name" value="CABRIOLET.-RELATED"/>
    <property type="match status" value="1"/>
</dbReference>
<keyword evidence="1" id="KW-0472">Membrane</keyword>
<dbReference type="SUPFAM" id="SSF57184">
    <property type="entry name" value="Growth factor receptor domain"/>
    <property type="match status" value="2"/>
</dbReference>
<dbReference type="Pfam" id="PF03302">
    <property type="entry name" value="VSP"/>
    <property type="match status" value="2"/>
</dbReference>
<keyword evidence="1" id="KW-1133">Transmembrane helix</keyword>
<evidence type="ECO:0000313" key="2">
    <source>
        <dbReference type="EMBL" id="ESU42034.1"/>
    </source>
</evidence>